<dbReference type="AlphaFoldDB" id="A0A1D2VMI4"/>
<reference evidence="3" key="1">
    <citation type="submission" date="2016-05" db="EMBL/GenBank/DDBJ databases">
        <title>Comparative genomics of biotechnologically important yeasts.</title>
        <authorList>
            <consortium name="DOE Joint Genome Institute"/>
            <person name="Riley R."/>
            <person name="Haridas S."/>
            <person name="Wolfe K.H."/>
            <person name="Lopes M.R."/>
            <person name="Hittinger C.T."/>
            <person name="Goker M."/>
            <person name="Salamov A."/>
            <person name="Wisecaver J."/>
            <person name="Long T.M."/>
            <person name="Aerts A.L."/>
            <person name="Barry K."/>
            <person name="Choi C."/>
            <person name="Clum A."/>
            <person name="Coughlan A.Y."/>
            <person name="Deshpande S."/>
            <person name="Douglass A.P."/>
            <person name="Hanson S.J."/>
            <person name="Klenk H.-P."/>
            <person name="Labutti K."/>
            <person name="Lapidus A."/>
            <person name="Lindquist E."/>
            <person name="Lipzen A."/>
            <person name="Meier-Kolthoff J.P."/>
            <person name="Ohm R.A."/>
            <person name="Otillar R.P."/>
            <person name="Pangilinan J."/>
            <person name="Peng Y."/>
            <person name="Rokas A."/>
            <person name="Rosa C.A."/>
            <person name="Scheuner C."/>
            <person name="Sibirny A.A."/>
            <person name="Slot J.C."/>
            <person name="Stielow J.B."/>
            <person name="Sun H."/>
            <person name="Kurtzman C.P."/>
            <person name="Blackwell M."/>
            <person name="Grigoriev I.V."/>
            <person name="Jeffries T.W."/>
        </authorList>
    </citation>
    <scope>NUCLEOTIDE SEQUENCE [LARGE SCALE GENOMIC DNA]</scope>
    <source>
        <strain evidence="3">DSM 1968</strain>
    </source>
</reference>
<dbReference type="RefSeq" id="XP_020049130.1">
    <property type="nucleotide sequence ID" value="XM_020191347.1"/>
</dbReference>
<sequence length="293" mass="32959">MSPQQLKFVSNHADILDHIKIEIIYSYLLHEYLLKNQFSEADKSLVRKMTLYVQRSSTNNTFANSKDYRLKLYSKQPKECFILLFNNDKNFPQDIKGVVLHYKLFHMKASKPNTENPKAAKSQNTKASIFTKTNNNCAVNMDGSKSSKDKNNIKHHIEFANEFYGNIHAIHNDDMIGDIFDAALVCDTFNAAKVLTQCPEQQKITAIDSQRGAEMFEDVNSIETATFLNGKAVGSAVYALNGANSSSISTGTNRWRSEDNPNDDEGLSAISSDDEEKDAVDVNQFNSKKTLHP</sequence>
<keyword evidence="3" id="KW-1185">Reference proteome</keyword>
<feature type="compositionally biased region" description="Polar residues" evidence="1">
    <location>
        <begin position="283"/>
        <end position="293"/>
    </location>
</feature>
<feature type="region of interest" description="Disordered" evidence="1">
    <location>
        <begin position="246"/>
        <end position="293"/>
    </location>
</feature>
<proteinExistence type="predicted"/>
<gene>
    <name evidence="2" type="ORF">ASCRUDRAFT_6466</name>
</gene>
<protein>
    <submittedName>
        <fullName evidence="2">Uncharacterized protein</fullName>
    </submittedName>
</protein>
<accession>A0A1D2VMI4</accession>
<feature type="compositionally biased region" description="Acidic residues" evidence="1">
    <location>
        <begin position="260"/>
        <end position="278"/>
    </location>
</feature>
<evidence type="ECO:0000313" key="3">
    <source>
        <dbReference type="Proteomes" id="UP000095038"/>
    </source>
</evidence>
<evidence type="ECO:0000256" key="1">
    <source>
        <dbReference type="SAM" id="MobiDB-lite"/>
    </source>
</evidence>
<dbReference type="GeneID" id="30964983"/>
<dbReference type="Proteomes" id="UP000095038">
    <property type="component" value="Unassembled WGS sequence"/>
</dbReference>
<dbReference type="EMBL" id="KV454476">
    <property type="protein sequence ID" value="ODV62823.1"/>
    <property type="molecule type" value="Genomic_DNA"/>
</dbReference>
<organism evidence="2 3">
    <name type="scientific">Ascoidea rubescens DSM 1968</name>
    <dbReference type="NCBI Taxonomy" id="1344418"/>
    <lineage>
        <taxon>Eukaryota</taxon>
        <taxon>Fungi</taxon>
        <taxon>Dikarya</taxon>
        <taxon>Ascomycota</taxon>
        <taxon>Saccharomycotina</taxon>
        <taxon>Saccharomycetes</taxon>
        <taxon>Ascoideaceae</taxon>
        <taxon>Ascoidea</taxon>
    </lineage>
</organism>
<evidence type="ECO:0000313" key="2">
    <source>
        <dbReference type="EMBL" id="ODV62823.1"/>
    </source>
</evidence>
<dbReference type="InParanoid" id="A0A1D2VMI4"/>
<name>A0A1D2VMI4_9ASCO</name>